<reference evidence="1" key="2">
    <citation type="journal article" date="2015" name="Data Brief">
        <title>Shoot transcriptome of the giant reed, Arundo donax.</title>
        <authorList>
            <person name="Barrero R.A."/>
            <person name="Guerrero F.D."/>
            <person name="Moolhuijzen P."/>
            <person name="Goolsby J.A."/>
            <person name="Tidwell J."/>
            <person name="Bellgard S.E."/>
            <person name="Bellgard M.I."/>
        </authorList>
    </citation>
    <scope>NUCLEOTIDE SEQUENCE</scope>
    <source>
        <tissue evidence="1">Shoot tissue taken approximately 20 cm above the soil surface</tissue>
    </source>
</reference>
<reference evidence="1" key="1">
    <citation type="submission" date="2014-09" db="EMBL/GenBank/DDBJ databases">
        <authorList>
            <person name="Magalhaes I.L.F."/>
            <person name="Oliveira U."/>
            <person name="Santos F.R."/>
            <person name="Vidigal T.H.D.A."/>
            <person name="Brescovit A.D."/>
            <person name="Santos A.J."/>
        </authorList>
    </citation>
    <scope>NUCLEOTIDE SEQUENCE</scope>
    <source>
        <tissue evidence="1">Shoot tissue taken approximately 20 cm above the soil surface</tissue>
    </source>
</reference>
<proteinExistence type="predicted"/>
<accession>A0A0A9GX84</accession>
<organism evidence="1">
    <name type="scientific">Arundo donax</name>
    <name type="common">Giant reed</name>
    <name type="synonym">Donax arundinaceus</name>
    <dbReference type="NCBI Taxonomy" id="35708"/>
    <lineage>
        <taxon>Eukaryota</taxon>
        <taxon>Viridiplantae</taxon>
        <taxon>Streptophyta</taxon>
        <taxon>Embryophyta</taxon>
        <taxon>Tracheophyta</taxon>
        <taxon>Spermatophyta</taxon>
        <taxon>Magnoliopsida</taxon>
        <taxon>Liliopsida</taxon>
        <taxon>Poales</taxon>
        <taxon>Poaceae</taxon>
        <taxon>PACMAD clade</taxon>
        <taxon>Arundinoideae</taxon>
        <taxon>Arundineae</taxon>
        <taxon>Arundo</taxon>
    </lineage>
</organism>
<evidence type="ECO:0000313" key="1">
    <source>
        <dbReference type="EMBL" id="JAE28154.1"/>
    </source>
</evidence>
<protein>
    <submittedName>
        <fullName evidence="1">Uncharacterized protein</fullName>
    </submittedName>
</protein>
<dbReference type="AlphaFoldDB" id="A0A0A9GX84"/>
<sequence length="58" mass="6570">MPCQYAQLNCRFRNKYISTADLQVPINCSSCQRSSPIGASLQCCVDQWPSLCVLRFKP</sequence>
<name>A0A0A9GX84_ARUDO</name>
<dbReference type="EMBL" id="GBRH01169742">
    <property type="protein sequence ID" value="JAE28154.1"/>
    <property type="molecule type" value="Transcribed_RNA"/>
</dbReference>